<dbReference type="Proteomes" id="UP000017052">
    <property type="component" value="Unassembled WGS sequence"/>
</dbReference>
<dbReference type="Gene3D" id="3.50.50.60">
    <property type="entry name" value="FAD/NAD(P)-binding domain"/>
    <property type="match status" value="1"/>
</dbReference>
<comment type="similarity">
    <text evidence="2">Belongs to the flavin monoamine oxidase family.</text>
</comment>
<evidence type="ECO:0000256" key="2">
    <source>
        <dbReference type="ARBA" id="ARBA00005995"/>
    </source>
</evidence>
<feature type="binding site" evidence="4">
    <location>
        <begin position="31"/>
        <end position="32"/>
    </location>
    <ligand>
        <name>FAD</name>
        <dbReference type="ChEBI" id="CHEBI:57692"/>
    </ligand>
</feature>
<sequence>MLDCVVVGAGFAGLSAARELIQRGYDVALVEARGRAGGRVVSTTLSGGEIIDLGGQWIAPSHDRMLELVKNAGLELIGANPGMLTLVQHGEIRDVAQSDSDEDARTPFAVADLGQGLMRLRRLAERAGQDDMWVEANAAWLDQSIDRWIVSNLRTPTGRRDIRAAMKAVFESPLDRISLRKALGKVREGVDMENLIAANGDIGQARVLGGLAQLPERMASELGDRLRYRFVVDAIEQDDDRVVVHPSLGEALEARTAIVALPPWLALRIRVTPPLAGWREDAVRRIGAGNVIKCYVVYDHPWWRDKGLSGQMSADDGAVRVTFDCTDSPDGRGVLMGFFEGGEASMLTKFSRSMRQRIFKDTLVDVFGPQAARPVEYTDIDWGAEEFTRGSHGAHFAPGVWSVTGAELGKPCGRIHFAGAEYAGKFNGYMEGAVRSGAETAQEVVLRLNGTAR</sequence>
<dbReference type="GO" id="GO:0016491">
    <property type="term" value="F:oxidoreductase activity"/>
    <property type="evidence" value="ECO:0007669"/>
    <property type="project" value="UniProtKB-KW"/>
</dbReference>
<name>U2S3I9_9ACTN</name>
<dbReference type="Pfam" id="PF01593">
    <property type="entry name" value="Amino_oxidase"/>
    <property type="match status" value="1"/>
</dbReference>
<dbReference type="InterPro" id="IPR001613">
    <property type="entry name" value="Flavin_amine_oxidase"/>
</dbReference>
<dbReference type="InterPro" id="IPR050703">
    <property type="entry name" value="Flavin_MAO"/>
</dbReference>
<evidence type="ECO:0000259" key="5">
    <source>
        <dbReference type="Pfam" id="PF01593"/>
    </source>
</evidence>
<evidence type="ECO:0000313" key="7">
    <source>
        <dbReference type="Proteomes" id="UP000017052"/>
    </source>
</evidence>
<accession>U2S3I9</accession>
<feature type="domain" description="Amine oxidase" evidence="5">
    <location>
        <begin position="11"/>
        <end position="444"/>
    </location>
</feature>
<comment type="cofactor">
    <cofactor evidence="1">
        <name>FAD</name>
        <dbReference type="ChEBI" id="CHEBI:57692"/>
    </cofactor>
</comment>
<feature type="binding site" evidence="4">
    <location>
        <position position="232"/>
    </location>
    <ligand>
        <name>FAD</name>
        <dbReference type="ChEBI" id="CHEBI:57692"/>
    </ligand>
</feature>
<dbReference type="Gene3D" id="1.10.405.10">
    <property type="entry name" value="Guanine Nucleotide Dissociation Inhibitor, domain 1"/>
    <property type="match status" value="1"/>
</dbReference>
<evidence type="ECO:0000256" key="4">
    <source>
        <dbReference type="PIRSR" id="PIRSR601613-1"/>
    </source>
</evidence>
<gene>
    <name evidence="6" type="ORF">HMPREF0682_0710</name>
</gene>
<dbReference type="PRINTS" id="PR00757">
    <property type="entry name" value="AMINEOXDASEF"/>
</dbReference>
<dbReference type="PANTHER" id="PTHR43563">
    <property type="entry name" value="AMINE OXIDASE"/>
    <property type="match status" value="1"/>
</dbReference>
<keyword evidence="3" id="KW-0560">Oxidoreductase</keyword>
<dbReference type="EMBL" id="ACVN02000089">
    <property type="protein sequence ID" value="ERK60283.1"/>
    <property type="molecule type" value="Genomic_DNA"/>
</dbReference>
<protein>
    <submittedName>
        <fullName evidence="6">NAD(P)-binding Rossmann-like domain protein</fullName>
    </submittedName>
</protein>
<dbReference type="InterPro" id="IPR036188">
    <property type="entry name" value="FAD/NAD-bd_sf"/>
</dbReference>
<dbReference type="RefSeq" id="WP_021796863.1">
    <property type="nucleotide sequence ID" value="NZ_ACVN02000089.1"/>
</dbReference>
<dbReference type="PANTHER" id="PTHR43563:SF1">
    <property type="entry name" value="AMINE OXIDASE [FLAVIN-CONTAINING] B"/>
    <property type="match status" value="1"/>
</dbReference>
<dbReference type="SUPFAM" id="SSF51905">
    <property type="entry name" value="FAD/NAD(P)-binding domain"/>
    <property type="match status" value="1"/>
</dbReference>
<keyword evidence="7" id="KW-1185">Reference proteome</keyword>
<dbReference type="AlphaFoldDB" id="U2S3I9"/>
<proteinExistence type="inferred from homology"/>
<feature type="binding site" evidence="4">
    <location>
        <position position="338"/>
    </location>
    <ligand>
        <name>substrate</name>
    </ligand>
</feature>
<evidence type="ECO:0000313" key="6">
    <source>
        <dbReference type="EMBL" id="ERK60283.1"/>
    </source>
</evidence>
<evidence type="ECO:0000256" key="3">
    <source>
        <dbReference type="ARBA" id="ARBA00023002"/>
    </source>
</evidence>
<organism evidence="6 7">
    <name type="scientific">Propionibacterium acidifaciens F0233</name>
    <dbReference type="NCBI Taxonomy" id="553198"/>
    <lineage>
        <taxon>Bacteria</taxon>
        <taxon>Bacillati</taxon>
        <taxon>Actinomycetota</taxon>
        <taxon>Actinomycetes</taxon>
        <taxon>Propionibacteriales</taxon>
        <taxon>Propionibacteriaceae</taxon>
        <taxon>Propionibacterium</taxon>
    </lineage>
</organism>
<dbReference type="SUPFAM" id="SSF54373">
    <property type="entry name" value="FAD-linked reductases, C-terminal domain"/>
    <property type="match status" value="1"/>
</dbReference>
<evidence type="ECO:0000256" key="1">
    <source>
        <dbReference type="ARBA" id="ARBA00001974"/>
    </source>
</evidence>
<dbReference type="Gene3D" id="3.90.660.10">
    <property type="match status" value="1"/>
</dbReference>
<feature type="binding site" evidence="4">
    <location>
        <position position="421"/>
    </location>
    <ligand>
        <name>FAD</name>
        <dbReference type="ChEBI" id="CHEBI:57692"/>
    </ligand>
</feature>
<dbReference type="InterPro" id="IPR002937">
    <property type="entry name" value="Amino_oxidase"/>
</dbReference>
<reference evidence="6" key="1">
    <citation type="submission" date="2013-08" db="EMBL/GenBank/DDBJ databases">
        <authorList>
            <person name="Durkin A.S."/>
            <person name="Haft D.R."/>
            <person name="McCorrison J."/>
            <person name="Torralba M."/>
            <person name="Gillis M."/>
            <person name="Haft D.H."/>
            <person name="Methe B."/>
            <person name="Sutton G."/>
            <person name="Nelson K.E."/>
        </authorList>
    </citation>
    <scope>NUCLEOTIDE SEQUENCE [LARGE SCALE GENOMIC DNA]</scope>
    <source>
        <strain evidence="6">F0233</strain>
    </source>
</reference>
<comment type="caution">
    <text evidence="6">The sequence shown here is derived from an EMBL/GenBank/DDBJ whole genome shotgun (WGS) entry which is preliminary data.</text>
</comment>
<dbReference type="GeneID" id="95360205"/>